<evidence type="ECO:0000259" key="8">
    <source>
        <dbReference type="Pfam" id="PF00892"/>
    </source>
</evidence>
<dbReference type="PANTHER" id="PTHR31218">
    <property type="entry name" value="WAT1-RELATED PROTEIN"/>
    <property type="match status" value="1"/>
</dbReference>
<keyword evidence="4 6" id="KW-1133">Transmembrane helix</keyword>
<evidence type="ECO:0000313" key="9">
    <source>
        <dbReference type="EMBL" id="AFK35417.1"/>
    </source>
</evidence>
<reference evidence="9" key="1">
    <citation type="submission" date="2012-05" db="EMBL/GenBank/DDBJ databases">
        <authorList>
            <person name="Krishnakumar V."/>
            <person name="Cheung F."/>
            <person name="Xiao Y."/>
            <person name="Chan A."/>
            <person name="Moskal W.A."/>
            <person name="Town C.D."/>
        </authorList>
    </citation>
    <scope>NUCLEOTIDE SEQUENCE</scope>
</reference>
<dbReference type="Pfam" id="PF00892">
    <property type="entry name" value="EamA"/>
    <property type="match status" value="1"/>
</dbReference>
<feature type="transmembrane region" description="Helical" evidence="6">
    <location>
        <begin position="86"/>
        <end position="104"/>
    </location>
</feature>
<feature type="region of interest" description="Disordered" evidence="7">
    <location>
        <begin position="109"/>
        <end position="135"/>
    </location>
</feature>
<dbReference type="GO" id="GO:0016020">
    <property type="term" value="C:membrane"/>
    <property type="evidence" value="ECO:0007669"/>
    <property type="project" value="UniProtKB-SubCell"/>
</dbReference>
<dbReference type="InterPro" id="IPR037185">
    <property type="entry name" value="EmrE-like"/>
</dbReference>
<dbReference type="InterPro" id="IPR030184">
    <property type="entry name" value="WAT1-related"/>
</dbReference>
<evidence type="ECO:0000256" key="6">
    <source>
        <dbReference type="RuleBase" id="RU363077"/>
    </source>
</evidence>
<dbReference type="SUPFAM" id="SSF103481">
    <property type="entry name" value="Multidrug resistance efflux transporter EmrE"/>
    <property type="match status" value="1"/>
</dbReference>
<accession>I3S575</accession>
<feature type="transmembrane region" description="Helical" evidence="6">
    <location>
        <begin position="59"/>
        <end position="80"/>
    </location>
</feature>
<organism evidence="9">
    <name type="scientific">Lotus japonicus</name>
    <name type="common">Lotus corniculatus var. japonicus</name>
    <dbReference type="NCBI Taxonomy" id="34305"/>
    <lineage>
        <taxon>Eukaryota</taxon>
        <taxon>Viridiplantae</taxon>
        <taxon>Streptophyta</taxon>
        <taxon>Embryophyta</taxon>
        <taxon>Tracheophyta</taxon>
        <taxon>Spermatophyta</taxon>
        <taxon>Magnoliopsida</taxon>
        <taxon>eudicotyledons</taxon>
        <taxon>Gunneridae</taxon>
        <taxon>Pentapetalae</taxon>
        <taxon>rosids</taxon>
        <taxon>fabids</taxon>
        <taxon>Fabales</taxon>
        <taxon>Fabaceae</taxon>
        <taxon>Papilionoideae</taxon>
        <taxon>50 kb inversion clade</taxon>
        <taxon>NPAAA clade</taxon>
        <taxon>Hologalegina</taxon>
        <taxon>robinioid clade</taxon>
        <taxon>Loteae</taxon>
        <taxon>Lotus</taxon>
    </lineage>
</organism>
<protein>
    <recommendedName>
        <fullName evidence="6">WAT1-related protein</fullName>
    </recommendedName>
</protein>
<evidence type="ECO:0000256" key="7">
    <source>
        <dbReference type="SAM" id="MobiDB-lite"/>
    </source>
</evidence>
<comment type="similarity">
    <text evidence="2 6">Belongs to the drug/metabolite transporter (DMT) superfamily. Plant drug/metabolite exporter (P-DME) (TC 2.A.7.4) family.</text>
</comment>
<feature type="transmembrane region" description="Helical" evidence="6">
    <location>
        <begin position="29"/>
        <end position="52"/>
    </location>
</feature>
<keyword evidence="5 6" id="KW-0472">Membrane</keyword>
<proteinExistence type="evidence at transcript level"/>
<evidence type="ECO:0000256" key="1">
    <source>
        <dbReference type="ARBA" id="ARBA00004141"/>
    </source>
</evidence>
<dbReference type="AlphaFoldDB" id="I3S575"/>
<keyword evidence="3 6" id="KW-0812">Transmembrane</keyword>
<evidence type="ECO:0000256" key="5">
    <source>
        <dbReference type="ARBA" id="ARBA00023136"/>
    </source>
</evidence>
<feature type="domain" description="EamA" evidence="8">
    <location>
        <begin position="2"/>
        <end position="103"/>
    </location>
</feature>
<sequence length="135" mass="14872">MSIMGTIQCVVFGFIVERDLNQWKLGWDIRLITVAFSGILASGVMILVIAWVVQMKGPLFASAFNPLMLLIVAFVASMVLDEKLNLGSVLGGVLIICGLYTVLWGKGKEAQKKSDNIEPQEIMEDYEPTRPLLSP</sequence>
<name>I3S575_LOTJA</name>
<evidence type="ECO:0000256" key="4">
    <source>
        <dbReference type="ARBA" id="ARBA00022989"/>
    </source>
</evidence>
<evidence type="ECO:0000256" key="2">
    <source>
        <dbReference type="ARBA" id="ARBA00007635"/>
    </source>
</evidence>
<dbReference type="InterPro" id="IPR000620">
    <property type="entry name" value="EamA_dom"/>
</dbReference>
<dbReference type="GO" id="GO:0022857">
    <property type="term" value="F:transmembrane transporter activity"/>
    <property type="evidence" value="ECO:0007669"/>
    <property type="project" value="InterPro"/>
</dbReference>
<comment type="subcellular location">
    <subcellularLocation>
        <location evidence="1 6">Membrane</location>
        <topology evidence="1 6">Multi-pass membrane protein</topology>
    </subcellularLocation>
</comment>
<comment type="caution">
    <text evidence="6">Lacks conserved residue(s) required for the propagation of feature annotation.</text>
</comment>
<dbReference type="EMBL" id="BT135622">
    <property type="protein sequence ID" value="AFK35417.1"/>
    <property type="molecule type" value="mRNA"/>
</dbReference>
<evidence type="ECO:0000256" key="3">
    <source>
        <dbReference type="ARBA" id="ARBA00022692"/>
    </source>
</evidence>